<dbReference type="RefSeq" id="WP_130936164.1">
    <property type="nucleotide sequence ID" value="NZ_BMEE01000001.1"/>
</dbReference>
<dbReference type="EMBL" id="SIRS01000002">
    <property type="protein sequence ID" value="TBN17874.1"/>
    <property type="molecule type" value="Genomic_DNA"/>
</dbReference>
<dbReference type="AlphaFoldDB" id="A0A4Q9FR79"/>
<sequence length="483" mass="51298">MKRSTILLAVFLFLISIKIQSQIGIGNTNPDPTAILDITSTTQGVLTPRMTTTQRNAIASPAEGLLVFDTDDSVFYFYDSTGWLPLESVPVRDNYKLIKSAADLADELTAGGGSTYMLDENTYYEINGTIALAAPIDLNNAYISGLDANEDILVYVGGTIFSGANGGSIRNLTLTAPGGSIFNLTGTLAQTLIFQNSIIANANSVGAINTFGVVFMNIIQLVGNTTGITYTNIGNLLLSNVAWFDSNGGTFETYVGTFSLIEKISGFCNVPAGATGINVSSNPTVTTGVINSTTFAGAGTYVNRYTIGSYPGYNFTNDWNIECPGLPSESDALSIGYYYMTGNTTVTDFVAAGAAGTDVKIAGATTPSANLFRMSSTDNRLTYEGKESREFEIFCTGTVDNDANSPNARIYEFALRKIPNIGAPTILPEISSERRFSNNDIGNFTLIGIVNLEPGDAIEIYASVNNVGGTLNTVVTRLSVVLK</sequence>
<evidence type="ECO:0000313" key="1">
    <source>
        <dbReference type="EMBL" id="TBN17874.1"/>
    </source>
</evidence>
<gene>
    <name evidence="1" type="ORF">EYD46_06060</name>
</gene>
<protein>
    <recommendedName>
        <fullName evidence="3">Cell wall anchor protein</fullName>
    </recommendedName>
</protein>
<reference evidence="1 2" key="1">
    <citation type="journal article" date="2015" name="Int. J. Syst. Evol. Microbiol.">
        <title>Hyunsoonleella pacifica sp. nov., isolated from seawater of South Pacific Gyre.</title>
        <authorList>
            <person name="Gao X."/>
            <person name="Zhang Z."/>
            <person name="Dai X."/>
            <person name="Zhang X.H."/>
        </authorList>
    </citation>
    <scope>NUCLEOTIDE SEQUENCE [LARGE SCALE GENOMIC DNA]</scope>
    <source>
        <strain evidence="1 2">SW033</strain>
    </source>
</reference>
<comment type="caution">
    <text evidence="1">The sequence shown here is derived from an EMBL/GenBank/DDBJ whole genome shotgun (WGS) entry which is preliminary data.</text>
</comment>
<dbReference type="OrthoDB" id="581140at2"/>
<keyword evidence="2" id="KW-1185">Reference proteome</keyword>
<evidence type="ECO:0000313" key="2">
    <source>
        <dbReference type="Proteomes" id="UP000292372"/>
    </source>
</evidence>
<evidence type="ECO:0008006" key="3">
    <source>
        <dbReference type="Google" id="ProtNLM"/>
    </source>
</evidence>
<name>A0A4Q9FR79_9FLAO</name>
<organism evidence="1 2">
    <name type="scientific">Hyunsoonleella pacifica</name>
    <dbReference type="NCBI Taxonomy" id="1080224"/>
    <lineage>
        <taxon>Bacteria</taxon>
        <taxon>Pseudomonadati</taxon>
        <taxon>Bacteroidota</taxon>
        <taxon>Flavobacteriia</taxon>
        <taxon>Flavobacteriales</taxon>
        <taxon>Flavobacteriaceae</taxon>
    </lineage>
</organism>
<proteinExistence type="predicted"/>
<accession>A0A4Q9FR79</accession>
<dbReference type="Proteomes" id="UP000292372">
    <property type="component" value="Unassembled WGS sequence"/>
</dbReference>